<dbReference type="AlphaFoldDB" id="A0A0L8FZU4"/>
<organism evidence="1">
    <name type="scientific">Octopus bimaculoides</name>
    <name type="common">California two-spotted octopus</name>
    <dbReference type="NCBI Taxonomy" id="37653"/>
    <lineage>
        <taxon>Eukaryota</taxon>
        <taxon>Metazoa</taxon>
        <taxon>Spiralia</taxon>
        <taxon>Lophotrochozoa</taxon>
        <taxon>Mollusca</taxon>
        <taxon>Cephalopoda</taxon>
        <taxon>Coleoidea</taxon>
        <taxon>Octopodiformes</taxon>
        <taxon>Octopoda</taxon>
        <taxon>Incirrata</taxon>
        <taxon>Octopodidae</taxon>
        <taxon>Octopus</taxon>
    </lineage>
</organism>
<reference evidence="1" key="1">
    <citation type="submission" date="2015-07" db="EMBL/GenBank/DDBJ databases">
        <title>MeaNS - Measles Nucleotide Surveillance Program.</title>
        <authorList>
            <person name="Tran T."/>
            <person name="Druce J."/>
        </authorList>
    </citation>
    <scope>NUCLEOTIDE SEQUENCE</scope>
    <source>
        <strain evidence="1">UCB-OBI-ISO-001</strain>
        <tissue evidence="1">Gonad</tissue>
    </source>
</reference>
<evidence type="ECO:0000313" key="1">
    <source>
        <dbReference type="EMBL" id="KOF70286.1"/>
    </source>
</evidence>
<gene>
    <name evidence="1" type="ORF">OCBIM_22003128mg</name>
</gene>
<accession>A0A0L8FZU4</accession>
<name>A0A0L8FZU4_OCTBM</name>
<protein>
    <submittedName>
        <fullName evidence="1">Uncharacterized protein</fullName>
    </submittedName>
</protein>
<sequence>MPNEFSTKLVRPNELGQINHYRMSLTLDRLTEARNIVYFILEYSTVFAIVTFEPSRGK</sequence>
<dbReference type="EMBL" id="KQ424891">
    <property type="protein sequence ID" value="KOF70286.1"/>
    <property type="molecule type" value="Genomic_DNA"/>
</dbReference>
<proteinExistence type="predicted"/>